<dbReference type="GO" id="GO:0003824">
    <property type="term" value="F:catalytic activity"/>
    <property type="evidence" value="ECO:0007669"/>
    <property type="project" value="InterPro"/>
</dbReference>
<gene>
    <name evidence="2" type="ORF">G3I74_05190</name>
</gene>
<dbReference type="PROSITE" id="PS50035">
    <property type="entry name" value="PLD"/>
    <property type="match status" value="1"/>
</dbReference>
<accession>A0A845UWV2</accession>
<evidence type="ECO:0000313" key="3">
    <source>
        <dbReference type="Proteomes" id="UP000484885"/>
    </source>
</evidence>
<dbReference type="InterPro" id="IPR001736">
    <property type="entry name" value="PLipase_D/transphosphatidylase"/>
</dbReference>
<dbReference type="RefSeq" id="WP_164210520.1">
    <property type="nucleotide sequence ID" value="NZ_JAAGSC010000037.1"/>
</dbReference>
<dbReference type="Gene3D" id="3.30.870.10">
    <property type="entry name" value="Endonuclease Chain A"/>
    <property type="match status" value="2"/>
</dbReference>
<comment type="caution">
    <text evidence="2">The sequence shown here is derived from an EMBL/GenBank/DDBJ whole genome shotgun (WGS) entry which is preliminary data.</text>
</comment>
<dbReference type="CDD" id="cd09129">
    <property type="entry name" value="PLDc_unchar2_1"/>
    <property type="match status" value="1"/>
</dbReference>
<keyword evidence="3" id="KW-1185">Reference proteome</keyword>
<dbReference type="InterPro" id="IPR025202">
    <property type="entry name" value="PLD-like_dom"/>
</dbReference>
<sequence>MAGRTKLDWRWICTALLLLWIGTGAWHVWKPLPEGLDVAGPLREIVAVEFLADLTWVDQSGQRRTEHEIFDRKLELIDQAEKLIVADLFLFNEFAGDPDGKDLRPLADALTGALIERKNELPELRIIFITDPINTLYGGVESPHLEALRAAGVDVVVTDLKPLRDSNPLWSATWRLCCQWFGNANSGGWLPNPVGEQKVGLRTWLRVANFKANHRKTLIVDRGPDWTALVTSANPHDASSAHGNSALVVTGPAALDVLETERAIAAFSKPGLEWPLAGSSDAATVAGVRARVLTEAAIRDAAIAALDEAGPGSQVDLAMFYLSHRGVIRALARASARGARLRLLLDPNEHAFGRRKNGVPNRPVAAELRRHDIEIRWCHTTGEQCHSKQLLVRYRDGAARLISGSANYTRRNLDNFNPETVLELVGSRQAPVMREAAAWFERRWTNDDGRSFSLDYERYADEHWIRYWQYRIMEATGLSTF</sequence>
<reference evidence="2 3" key="1">
    <citation type="submission" date="2020-02" db="EMBL/GenBank/DDBJ databases">
        <authorList>
            <person name="Zhang X.-Y."/>
        </authorList>
    </citation>
    <scope>NUCLEOTIDE SEQUENCE [LARGE SCALE GENOMIC DNA]</scope>
    <source>
        <strain evidence="2 3">C33</strain>
    </source>
</reference>
<evidence type="ECO:0000313" key="2">
    <source>
        <dbReference type="EMBL" id="NDY95118.1"/>
    </source>
</evidence>
<dbReference type="GO" id="GO:0006793">
    <property type="term" value="P:phosphorus metabolic process"/>
    <property type="evidence" value="ECO:0007669"/>
    <property type="project" value="UniProtKB-ARBA"/>
</dbReference>
<feature type="domain" description="PLD phosphodiesterase" evidence="1">
    <location>
        <begin position="209"/>
        <end position="239"/>
    </location>
</feature>
<proteinExistence type="predicted"/>
<dbReference type="Pfam" id="PF13091">
    <property type="entry name" value="PLDc_2"/>
    <property type="match status" value="1"/>
</dbReference>
<name>A0A845UWV2_9GAMM</name>
<evidence type="ECO:0000259" key="1">
    <source>
        <dbReference type="PROSITE" id="PS50035"/>
    </source>
</evidence>
<protein>
    <submittedName>
        <fullName evidence="2">Phospholipase</fullName>
    </submittedName>
</protein>
<dbReference type="AlphaFoldDB" id="A0A845UWV2"/>
<dbReference type="SUPFAM" id="SSF56024">
    <property type="entry name" value="Phospholipase D/nuclease"/>
    <property type="match status" value="2"/>
</dbReference>
<dbReference type="EMBL" id="JAAGSC010000037">
    <property type="protein sequence ID" value="NDY95118.1"/>
    <property type="molecule type" value="Genomic_DNA"/>
</dbReference>
<organism evidence="2 3">
    <name type="scientific">Wenzhouxiangella limi</name>
    <dbReference type="NCBI Taxonomy" id="2707351"/>
    <lineage>
        <taxon>Bacteria</taxon>
        <taxon>Pseudomonadati</taxon>
        <taxon>Pseudomonadota</taxon>
        <taxon>Gammaproteobacteria</taxon>
        <taxon>Chromatiales</taxon>
        <taxon>Wenzhouxiangellaceae</taxon>
        <taxon>Wenzhouxiangella</taxon>
    </lineage>
</organism>
<dbReference type="Proteomes" id="UP000484885">
    <property type="component" value="Unassembled WGS sequence"/>
</dbReference>